<dbReference type="GO" id="GO:0008171">
    <property type="term" value="F:O-methyltransferase activity"/>
    <property type="evidence" value="ECO:0007669"/>
    <property type="project" value="InterPro"/>
</dbReference>
<keyword evidence="1" id="KW-0489">Methyltransferase</keyword>
<reference evidence="5" key="3">
    <citation type="submission" date="2025-09" db="UniProtKB">
        <authorList>
            <consortium name="Ensembl"/>
        </authorList>
    </citation>
    <scope>IDENTIFICATION</scope>
</reference>
<dbReference type="Ensembl" id="ENSONIT00000083614.1">
    <property type="protein sequence ID" value="ENSONIP00000047813.1"/>
    <property type="gene ID" value="ENSONIG00000018529.2"/>
</dbReference>
<dbReference type="Pfam" id="PF01596">
    <property type="entry name" value="Methyltransf_3"/>
    <property type="match status" value="1"/>
</dbReference>
<dbReference type="GeneTree" id="ENSGT00390000004409"/>
<protein>
    <submittedName>
        <fullName evidence="5">Catechol-O-methyltransferase domain containing 1</fullName>
    </submittedName>
</protein>
<comment type="similarity">
    <text evidence="4">Belongs to the class I-like SAM-binding methyltransferase superfamily. Cation-dependent O-methyltransferase family.</text>
</comment>
<gene>
    <name evidence="5" type="primary">COMTD1</name>
    <name evidence="5" type="synonym">comtd1</name>
</gene>
<sequence length="244" mass="27201">MCFFTTAHSSKIMAAEIKVLFCVGKSAFTEKIHGMGNVDPVLQYVANNSLREHPVLTKLRLRTLEDQWSTMMVASDQAQLMANLIRLINATKAIEIGMYTGYNALNMALAMPESGRVIACEIESTYIDIAKPFFKEVRTAQDTHTTPQFDELIAAGEAGTFDFVFIDADKFNYDRYYEKSLELIRKGGIIAIDNVLWNGKVVNPAPSDLTSQGLDALNKKLHKDQRIELSMLTVGDGLTIAIKR</sequence>
<dbReference type="InterPro" id="IPR029063">
    <property type="entry name" value="SAM-dependent_MTases_sf"/>
</dbReference>
<dbReference type="PANTHER" id="PTHR10509">
    <property type="entry name" value="O-METHYLTRANSFERASE-RELATED"/>
    <property type="match status" value="1"/>
</dbReference>
<dbReference type="PROSITE" id="PS51682">
    <property type="entry name" value="SAM_OMT_I"/>
    <property type="match status" value="1"/>
</dbReference>
<dbReference type="InterPro" id="IPR002935">
    <property type="entry name" value="SAM_O-MeTrfase"/>
</dbReference>
<keyword evidence="6" id="KW-1185">Reference proteome</keyword>
<evidence type="ECO:0000256" key="4">
    <source>
        <dbReference type="ARBA" id="ARBA00023453"/>
    </source>
</evidence>
<dbReference type="Proteomes" id="UP000005207">
    <property type="component" value="Linkage group LG13"/>
</dbReference>
<name>A0A669CN00_ORENI</name>
<dbReference type="PANTHER" id="PTHR10509:SF93">
    <property type="entry name" value="CATECHOL O-METHYLTRANSFERASE DOMAIN-CONTAINING PROTEIN 1"/>
    <property type="match status" value="1"/>
</dbReference>
<evidence type="ECO:0000313" key="6">
    <source>
        <dbReference type="Proteomes" id="UP000005207"/>
    </source>
</evidence>
<dbReference type="InParanoid" id="A0A669CN00"/>
<evidence type="ECO:0000313" key="5">
    <source>
        <dbReference type="Ensembl" id="ENSONIP00000047813.1"/>
    </source>
</evidence>
<dbReference type="SUPFAM" id="SSF53335">
    <property type="entry name" value="S-adenosyl-L-methionine-dependent methyltransferases"/>
    <property type="match status" value="1"/>
</dbReference>
<keyword evidence="3" id="KW-0949">S-adenosyl-L-methionine</keyword>
<accession>A0A669CN00</accession>
<dbReference type="GO" id="GO:0032259">
    <property type="term" value="P:methylation"/>
    <property type="evidence" value="ECO:0007669"/>
    <property type="project" value="UniProtKB-KW"/>
</dbReference>
<evidence type="ECO:0000256" key="3">
    <source>
        <dbReference type="ARBA" id="ARBA00022691"/>
    </source>
</evidence>
<reference evidence="5" key="2">
    <citation type="submission" date="2025-08" db="UniProtKB">
        <authorList>
            <consortium name="Ensembl"/>
        </authorList>
    </citation>
    <scope>IDENTIFICATION</scope>
</reference>
<dbReference type="AlphaFoldDB" id="A0A669CN00"/>
<proteinExistence type="inferred from homology"/>
<evidence type="ECO:0000256" key="2">
    <source>
        <dbReference type="ARBA" id="ARBA00022679"/>
    </source>
</evidence>
<reference evidence="6" key="1">
    <citation type="submission" date="2012-01" db="EMBL/GenBank/DDBJ databases">
        <title>The Genome Sequence of Oreochromis niloticus (Nile Tilapia).</title>
        <authorList>
            <consortium name="Broad Institute Genome Assembly Team"/>
            <consortium name="Broad Institute Sequencing Platform"/>
            <person name="Di Palma F."/>
            <person name="Johnson J."/>
            <person name="Lander E.S."/>
            <person name="Lindblad-Toh K."/>
        </authorList>
    </citation>
    <scope>NUCLEOTIDE SEQUENCE [LARGE SCALE GENOMIC DNA]</scope>
</reference>
<organism evidence="5 6">
    <name type="scientific">Oreochromis niloticus</name>
    <name type="common">Nile tilapia</name>
    <name type="synonym">Tilapia nilotica</name>
    <dbReference type="NCBI Taxonomy" id="8128"/>
    <lineage>
        <taxon>Eukaryota</taxon>
        <taxon>Metazoa</taxon>
        <taxon>Chordata</taxon>
        <taxon>Craniata</taxon>
        <taxon>Vertebrata</taxon>
        <taxon>Euteleostomi</taxon>
        <taxon>Actinopterygii</taxon>
        <taxon>Neopterygii</taxon>
        <taxon>Teleostei</taxon>
        <taxon>Neoteleostei</taxon>
        <taxon>Acanthomorphata</taxon>
        <taxon>Ovalentaria</taxon>
        <taxon>Cichlomorphae</taxon>
        <taxon>Cichliformes</taxon>
        <taxon>Cichlidae</taxon>
        <taxon>African cichlids</taxon>
        <taxon>Pseudocrenilabrinae</taxon>
        <taxon>Oreochromini</taxon>
        <taxon>Oreochromis</taxon>
    </lineage>
</organism>
<dbReference type="GO" id="GO:0008757">
    <property type="term" value="F:S-adenosylmethionine-dependent methyltransferase activity"/>
    <property type="evidence" value="ECO:0007669"/>
    <property type="project" value="TreeGrafter"/>
</dbReference>
<dbReference type="InterPro" id="IPR050362">
    <property type="entry name" value="Cation-dep_OMT"/>
</dbReference>
<keyword evidence="2" id="KW-0808">Transferase</keyword>
<dbReference type="Gene3D" id="3.40.50.150">
    <property type="entry name" value="Vaccinia Virus protein VP39"/>
    <property type="match status" value="1"/>
</dbReference>
<evidence type="ECO:0000256" key="1">
    <source>
        <dbReference type="ARBA" id="ARBA00022603"/>
    </source>
</evidence>